<dbReference type="EMBL" id="MU825954">
    <property type="protein sequence ID" value="KAJ7381965.1"/>
    <property type="molecule type" value="Genomic_DNA"/>
</dbReference>
<dbReference type="InterPro" id="IPR003323">
    <property type="entry name" value="OTU_dom"/>
</dbReference>
<gene>
    <name evidence="2" type="ORF">OS493_037986</name>
</gene>
<comment type="caution">
    <text evidence="2">The sequence shown here is derived from an EMBL/GenBank/DDBJ whole genome shotgun (WGS) entry which is preliminary data.</text>
</comment>
<keyword evidence="3" id="KW-1185">Reference proteome</keyword>
<evidence type="ECO:0000259" key="1">
    <source>
        <dbReference type="PROSITE" id="PS50802"/>
    </source>
</evidence>
<organism evidence="2 3">
    <name type="scientific">Desmophyllum pertusum</name>
    <dbReference type="NCBI Taxonomy" id="174260"/>
    <lineage>
        <taxon>Eukaryota</taxon>
        <taxon>Metazoa</taxon>
        <taxon>Cnidaria</taxon>
        <taxon>Anthozoa</taxon>
        <taxon>Hexacorallia</taxon>
        <taxon>Scleractinia</taxon>
        <taxon>Caryophylliina</taxon>
        <taxon>Caryophylliidae</taxon>
        <taxon>Desmophyllum</taxon>
    </lineage>
</organism>
<feature type="domain" description="OTU" evidence="1">
    <location>
        <begin position="17"/>
        <end position="131"/>
    </location>
</feature>
<dbReference type="OrthoDB" id="6015275at2759"/>
<feature type="non-terminal residue" evidence="2">
    <location>
        <position position="224"/>
    </location>
</feature>
<accession>A0A9W9ZIB6</accession>
<sequence length="224" mass="25107">MEMEKELRRRIAQEGFEISFNPPGDGNCFYRAGWRSSLDFSQRILHKRIFDYLEGHQFDNQGNDRLAFLCEVDLGGQKVPATWSVALKILQKNYANSDDNYVKVVEPQSGASIGTLYFGHSGYHYVALKPKQQKISSYAAAVKSSSSIPKSFQKLKWKIVHHMKTNKISSYAAAVKSSSSIPKVIPKLSGRLFPHETTKISSYAAVVKSSSSIPKVITKIKVED</sequence>
<dbReference type="PROSITE" id="PS50802">
    <property type="entry name" value="OTU"/>
    <property type="match status" value="1"/>
</dbReference>
<name>A0A9W9ZIB6_9CNID</name>
<proteinExistence type="predicted"/>
<evidence type="ECO:0000313" key="3">
    <source>
        <dbReference type="Proteomes" id="UP001163046"/>
    </source>
</evidence>
<dbReference type="AlphaFoldDB" id="A0A9W9ZIB6"/>
<evidence type="ECO:0000313" key="2">
    <source>
        <dbReference type="EMBL" id="KAJ7381965.1"/>
    </source>
</evidence>
<reference evidence="2" key="1">
    <citation type="submission" date="2023-01" db="EMBL/GenBank/DDBJ databases">
        <title>Genome assembly of the deep-sea coral Lophelia pertusa.</title>
        <authorList>
            <person name="Herrera S."/>
            <person name="Cordes E."/>
        </authorList>
    </citation>
    <scope>NUCLEOTIDE SEQUENCE</scope>
    <source>
        <strain evidence="2">USNM1676648</strain>
        <tissue evidence="2">Polyp</tissue>
    </source>
</reference>
<protein>
    <recommendedName>
        <fullName evidence="1">OTU domain-containing protein</fullName>
    </recommendedName>
</protein>
<dbReference type="Proteomes" id="UP001163046">
    <property type="component" value="Unassembled WGS sequence"/>
</dbReference>